<dbReference type="Proteomes" id="UP000546162">
    <property type="component" value="Unassembled WGS sequence"/>
</dbReference>
<name>A0A7W7H081_9ACTN</name>
<dbReference type="InterPro" id="IPR011990">
    <property type="entry name" value="TPR-like_helical_dom_sf"/>
</dbReference>
<dbReference type="AlphaFoldDB" id="A0A7W7H081"/>
<dbReference type="SUPFAM" id="SSF52540">
    <property type="entry name" value="P-loop containing nucleoside triphosphate hydrolases"/>
    <property type="match status" value="1"/>
</dbReference>
<dbReference type="SMART" id="SM00028">
    <property type="entry name" value="TPR"/>
    <property type="match status" value="7"/>
</dbReference>
<dbReference type="PANTHER" id="PTHR47691">
    <property type="entry name" value="REGULATOR-RELATED"/>
    <property type="match status" value="1"/>
</dbReference>
<evidence type="ECO:0000256" key="1">
    <source>
        <dbReference type="PROSITE-ProRule" id="PRU00339"/>
    </source>
</evidence>
<dbReference type="RefSeq" id="WP_185041877.1">
    <property type="nucleotide sequence ID" value="NZ_BOMR01000145.1"/>
</dbReference>
<dbReference type="SUPFAM" id="SSF48452">
    <property type="entry name" value="TPR-like"/>
    <property type="match status" value="2"/>
</dbReference>
<dbReference type="InterPro" id="IPR027417">
    <property type="entry name" value="P-loop_NTPase"/>
</dbReference>
<reference evidence="2 3" key="1">
    <citation type="submission" date="2020-08" db="EMBL/GenBank/DDBJ databases">
        <title>Sequencing the genomes of 1000 actinobacteria strains.</title>
        <authorList>
            <person name="Klenk H.-P."/>
        </authorList>
    </citation>
    <scope>NUCLEOTIDE SEQUENCE [LARGE SCALE GENOMIC DNA]</scope>
    <source>
        <strain evidence="2 3">DSM 45809</strain>
    </source>
</reference>
<dbReference type="InterPro" id="IPR019734">
    <property type="entry name" value="TPR_rpt"/>
</dbReference>
<evidence type="ECO:0000313" key="3">
    <source>
        <dbReference type="Proteomes" id="UP000546162"/>
    </source>
</evidence>
<dbReference type="Gene3D" id="1.10.8.430">
    <property type="entry name" value="Helical domain of apoptotic protease-activating factors"/>
    <property type="match status" value="1"/>
</dbReference>
<gene>
    <name evidence="2" type="ORF">BJY16_004841</name>
</gene>
<organism evidence="2 3">
    <name type="scientific">Actinoplanes octamycinicus</name>
    <dbReference type="NCBI Taxonomy" id="135948"/>
    <lineage>
        <taxon>Bacteria</taxon>
        <taxon>Bacillati</taxon>
        <taxon>Actinomycetota</taxon>
        <taxon>Actinomycetes</taxon>
        <taxon>Micromonosporales</taxon>
        <taxon>Micromonosporaceae</taxon>
        <taxon>Actinoplanes</taxon>
    </lineage>
</organism>
<keyword evidence="3" id="KW-1185">Reference proteome</keyword>
<feature type="repeat" description="TPR" evidence="1">
    <location>
        <begin position="577"/>
        <end position="610"/>
    </location>
</feature>
<dbReference type="GO" id="GO:0043531">
    <property type="term" value="F:ADP binding"/>
    <property type="evidence" value="ECO:0007669"/>
    <property type="project" value="InterPro"/>
</dbReference>
<dbReference type="Gene3D" id="3.40.50.300">
    <property type="entry name" value="P-loop containing nucleotide triphosphate hydrolases"/>
    <property type="match status" value="1"/>
</dbReference>
<dbReference type="InterPro" id="IPR042197">
    <property type="entry name" value="Apaf_helical"/>
</dbReference>
<dbReference type="PROSITE" id="PS50005">
    <property type="entry name" value="TPR"/>
    <property type="match status" value="1"/>
</dbReference>
<comment type="caution">
    <text evidence="2">The sequence shown here is derived from an EMBL/GenBank/DDBJ whole genome shotgun (WGS) entry which is preliminary data.</text>
</comment>
<dbReference type="Gene3D" id="1.25.40.10">
    <property type="entry name" value="Tetratricopeptide repeat domain"/>
    <property type="match status" value="2"/>
</dbReference>
<protein>
    <submittedName>
        <fullName evidence="2">Tetratricopeptide (TPR) repeat protein</fullName>
    </submittedName>
</protein>
<proteinExistence type="predicted"/>
<keyword evidence="1" id="KW-0802">TPR repeat</keyword>
<dbReference type="EMBL" id="JACHNB010000001">
    <property type="protein sequence ID" value="MBB4741382.1"/>
    <property type="molecule type" value="Genomic_DNA"/>
</dbReference>
<dbReference type="PANTHER" id="PTHR47691:SF3">
    <property type="entry name" value="HTH-TYPE TRANSCRIPTIONAL REGULATOR RV0890C-RELATED"/>
    <property type="match status" value="1"/>
</dbReference>
<evidence type="ECO:0000313" key="2">
    <source>
        <dbReference type="EMBL" id="MBB4741382.1"/>
    </source>
</evidence>
<accession>A0A7W7H081</accession>
<sequence>MTDGPEDAGAQAAVAALRARVAVSGVDLEVGESDAEGDVAAAMSAMRVLALRSDSPPQVLNYIAAGGSVRKLVTIARADNVTINIPRPSTSRNLPAGNPNFTGRRAELAALVPVLDPADGDRRAQRAVLLRDGPGVGKTTLALQLAHLVSASYPRHHLFLRLTDAAHRPLPISVALESLLVAMGVDRREIPSDLGERQAFYQSELADSLLVLDDAVDEPQTRPLLPERAGCGVIITSRRQLTGLTMAFTYDVERLPDDEALALLARLIGQSRVENDPQAARMIVSSCGNLPLAIWIAGATLNATSRLRAPLARFAQQLADERHRLNLLRAGDQAVRASFDLSYRQLSAEAARMFRWLSLLQASEIGVPMLAVLVDRPEAEVEMIRDELADAHVIELAGEFADRIKMHDLLRLFAGELFAETETENDRNAALDRVYRWMQRLVDDQTAALAPGADPQVSSSDRSARRHAALQWLDLERRNIMALLRQAAAEGRLPSVISLAAALTRYFEIGSHWSDWVESAEAALSAARSIHDERAEAECLASLGRVHRLRRQPDQAIENFDRAIRLFGALGMSQDQASAAGNRGIAYREQHRFAEAAASFEKALALYRQVDDRRGAAETLNNMGYAYRYQRRTDEAIRCHDQAIPVFREIGDIEGLGWAYSNLIAVYRFQRRFDEAFRSFESAMDAFTEIHQRHGQAWAHNHIGAVHRERGDLRQARDSHQRAERVFQEITDAYGEGWAATYLALVEHDANNLDLAKAHAERGLDIFAGMPDTYGQAWTRLYLSDICLDLDDHAQAIDHASQALELFDSIRNTPGRARSQYQLGMIFARQGDQRAAEQLTAAMATAEHGADGYTAALAKLAVTDADALTELTTLASAFATMSAPAAEALAALKIARAEQSRGDRDAAERWRMRARELVPALVPRRAGHITQLLEGI</sequence>
<dbReference type="Pfam" id="PF13424">
    <property type="entry name" value="TPR_12"/>
    <property type="match status" value="3"/>
</dbReference>